<gene>
    <name evidence="1" type="ORF">JE024_20295</name>
</gene>
<evidence type="ECO:0000313" key="1">
    <source>
        <dbReference type="EMBL" id="MBM9621038.1"/>
    </source>
</evidence>
<keyword evidence="2" id="KW-1185">Reference proteome</keyword>
<comment type="caution">
    <text evidence="1">The sequence shown here is derived from an EMBL/GenBank/DDBJ whole genome shotgun (WGS) entry which is preliminary data.</text>
</comment>
<name>A0ABS2UUC2_9ACTN</name>
<dbReference type="RefSeq" id="WP_205374945.1">
    <property type="nucleotide sequence ID" value="NZ_JAFEJA010000001.1"/>
</dbReference>
<dbReference type="EMBL" id="JAFEJA010000001">
    <property type="protein sequence ID" value="MBM9621038.1"/>
    <property type="molecule type" value="Genomic_DNA"/>
</dbReference>
<dbReference type="Proteomes" id="UP000664109">
    <property type="component" value="Unassembled WGS sequence"/>
</dbReference>
<evidence type="ECO:0000313" key="2">
    <source>
        <dbReference type="Proteomes" id="UP000664109"/>
    </source>
</evidence>
<organism evidence="1 2">
    <name type="scientific">Streptomyces zhihengii</name>
    <dbReference type="NCBI Taxonomy" id="1818004"/>
    <lineage>
        <taxon>Bacteria</taxon>
        <taxon>Bacillati</taxon>
        <taxon>Actinomycetota</taxon>
        <taxon>Actinomycetes</taxon>
        <taxon>Kitasatosporales</taxon>
        <taxon>Streptomycetaceae</taxon>
        <taxon>Streptomyces</taxon>
    </lineage>
</organism>
<protein>
    <submittedName>
        <fullName evidence="1">Uncharacterized protein</fullName>
    </submittedName>
</protein>
<accession>A0ABS2UUC2</accession>
<proteinExistence type="predicted"/>
<reference evidence="1 2" key="1">
    <citation type="journal article" date="2016" name="Arch. Microbiol.">
        <title>Streptomyces zhihengii sp. nov., isolated from rhizospheric soil of Psammosilene tunicoides.</title>
        <authorList>
            <person name="Huang M.J."/>
            <person name="Fei J.J."/>
            <person name="Salam N."/>
            <person name="Kim C.J."/>
            <person name="Hozzein W.N."/>
            <person name="Xiao M."/>
            <person name="Huang H.Q."/>
            <person name="Li W.J."/>
        </authorList>
    </citation>
    <scope>NUCLEOTIDE SEQUENCE [LARGE SCALE GENOMIC DNA]</scope>
    <source>
        <strain evidence="1 2">YIM T102</strain>
    </source>
</reference>
<sequence length="84" mass="9589">MIKVNKPADVPTEPQPIVWQPYLYYRVTARDDNEDCVNYEQVFLCEPFYSNDGAPIRTRAVCGRCGHDMTLLTAELLVPQPEVS</sequence>